<keyword evidence="3" id="KW-1185">Reference proteome</keyword>
<protein>
    <submittedName>
        <fullName evidence="2">Uncharacterized protein</fullName>
    </submittedName>
</protein>
<dbReference type="EMBL" id="FLYE01000010">
    <property type="protein sequence ID" value="SCA56099.1"/>
    <property type="molecule type" value="Genomic_DNA"/>
</dbReference>
<keyword evidence="1" id="KW-0175">Coiled coil</keyword>
<evidence type="ECO:0000313" key="3">
    <source>
        <dbReference type="Proteomes" id="UP000231658"/>
    </source>
</evidence>
<accession>A0A1C3RFR1</accession>
<feature type="coiled-coil region" evidence="1">
    <location>
        <begin position="66"/>
        <end position="131"/>
    </location>
</feature>
<dbReference type="OrthoDB" id="9843786at2"/>
<organism evidence="2 3">
    <name type="scientific">Candidatus Terasakiella magnetica</name>
    <dbReference type="NCBI Taxonomy" id="1867952"/>
    <lineage>
        <taxon>Bacteria</taxon>
        <taxon>Pseudomonadati</taxon>
        <taxon>Pseudomonadota</taxon>
        <taxon>Alphaproteobacteria</taxon>
        <taxon>Rhodospirillales</taxon>
        <taxon>Terasakiellaceae</taxon>
        <taxon>Terasakiella</taxon>
    </lineage>
</organism>
<dbReference type="RefSeq" id="WP_069186786.1">
    <property type="nucleotide sequence ID" value="NZ_FLYE01000010.1"/>
</dbReference>
<sequence>MLSATYAFWTFLGTAVLIQAVDEKQNIIVRRKKKKKKCKLLQQSQRAQQLAHQAQEKNYQYLTDEEQAMLKQVRQMENDMAAYRQKKTQELKEAVEQEKKKALADVFNWSAQEKQRLSERFNQEYEKAIEDIRGDVSAKVSEEFNAIVEHFENLEHEDKSMGDNEIREFLDKKKQKILSTLG</sequence>
<dbReference type="STRING" id="1867952.MTBPR1_180012"/>
<reference evidence="2 3" key="1">
    <citation type="submission" date="2016-07" db="EMBL/GenBank/DDBJ databases">
        <authorList>
            <person name="Lefevre C.T."/>
        </authorList>
    </citation>
    <scope>NUCLEOTIDE SEQUENCE [LARGE SCALE GENOMIC DNA]</scope>
    <source>
        <strain evidence="2">PR1</strain>
    </source>
</reference>
<evidence type="ECO:0000256" key="1">
    <source>
        <dbReference type="SAM" id="Coils"/>
    </source>
</evidence>
<proteinExistence type="predicted"/>
<dbReference type="AlphaFoldDB" id="A0A1C3RFR1"/>
<dbReference type="Proteomes" id="UP000231658">
    <property type="component" value="Unassembled WGS sequence"/>
</dbReference>
<evidence type="ECO:0000313" key="2">
    <source>
        <dbReference type="EMBL" id="SCA56099.1"/>
    </source>
</evidence>
<gene>
    <name evidence="2" type="ORF">MTBPR1_180012</name>
</gene>
<name>A0A1C3RFR1_9PROT</name>